<keyword evidence="2" id="KW-1185">Reference proteome</keyword>
<accession>A0A9P0NWS3</accession>
<gene>
    <name evidence="1" type="ORF">ACAOBT_LOCUS3306</name>
</gene>
<protein>
    <submittedName>
        <fullName evidence="1">Uncharacterized protein</fullName>
    </submittedName>
</protein>
<evidence type="ECO:0000313" key="1">
    <source>
        <dbReference type="EMBL" id="CAH1959681.1"/>
    </source>
</evidence>
<evidence type="ECO:0000313" key="2">
    <source>
        <dbReference type="Proteomes" id="UP001152888"/>
    </source>
</evidence>
<sequence>MPDLTIGLLKKGRLLGFSAL</sequence>
<proteinExistence type="predicted"/>
<organism evidence="1 2">
    <name type="scientific">Acanthoscelides obtectus</name>
    <name type="common">Bean weevil</name>
    <name type="synonym">Bruchus obtectus</name>
    <dbReference type="NCBI Taxonomy" id="200917"/>
    <lineage>
        <taxon>Eukaryota</taxon>
        <taxon>Metazoa</taxon>
        <taxon>Ecdysozoa</taxon>
        <taxon>Arthropoda</taxon>
        <taxon>Hexapoda</taxon>
        <taxon>Insecta</taxon>
        <taxon>Pterygota</taxon>
        <taxon>Neoptera</taxon>
        <taxon>Endopterygota</taxon>
        <taxon>Coleoptera</taxon>
        <taxon>Polyphaga</taxon>
        <taxon>Cucujiformia</taxon>
        <taxon>Chrysomeloidea</taxon>
        <taxon>Chrysomelidae</taxon>
        <taxon>Bruchinae</taxon>
        <taxon>Bruchini</taxon>
        <taxon>Acanthoscelides</taxon>
    </lineage>
</organism>
<reference evidence="1" key="1">
    <citation type="submission" date="2022-03" db="EMBL/GenBank/DDBJ databases">
        <authorList>
            <person name="Sayadi A."/>
        </authorList>
    </citation>
    <scope>NUCLEOTIDE SEQUENCE</scope>
</reference>
<dbReference type="AlphaFoldDB" id="A0A9P0NWS3"/>
<dbReference type="OrthoDB" id="10260894at2759"/>
<dbReference type="EMBL" id="CAKOFQ010006683">
    <property type="protein sequence ID" value="CAH1959681.1"/>
    <property type="molecule type" value="Genomic_DNA"/>
</dbReference>
<name>A0A9P0NWS3_ACAOB</name>
<dbReference type="Proteomes" id="UP001152888">
    <property type="component" value="Unassembled WGS sequence"/>
</dbReference>
<comment type="caution">
    <text evidence="1">The sequence shown here is derived from an EMBL/GenBank/DDBJ whole genome shotgun (WGS) entry which is preliminary data.</text>
</comment>